<feature type="region of interest" description="Disordered" evidence="1">
    <location>
        <begin position="177"/>
        <end position="201"/>
    </location>
</feature>
<dbReference type="eggNOG" id="ENOG502SHP6">
    <property type="taxonomic scope" value="Eukaryota"/>
</dbReference>
<dbReference type="VEuPathDB" id="TriTrypDB:LINF_120009900"/>
<proteinExistence type="predicted"/>
<dbReference type="KEGG" id="lif:LINJ.12.0430"/>
<accession>E9AGD5</accession>
<reference evidence="2 3" key="1">
    <citation type="journal article" date="2007" name="Nat. Genet.">
        <title>Comparative genomic analysis of three Leishmania species that cause diverse human disease.</title>
        <authorList>
            <person name="Peacock C.S."/>
            <person name="Seeger K."/>
            <person name="Harris D."/>
            <person name="Murphy L."/>
            <person name="Ruiz J.C."/>
            <person name="Quail M.A."/>
            <person name="Peters N."/>
            <person name="Adlem E."/>
            <person name="Tivey A."/>
            <person name="Aslett M."/>
            <person name="Kerhornou A."/>
            <person name="Ivens A."/>
            <person name="Fraser A."/>
            <person name="Rajandream M.A."/>
            <person name="Carver T."/>
            <person name="Norbertczak H."/>
            <person name="Chillingworth T."/>
            <person name="Hance Z."/>
            <person name="Jagels K."/>
            <person name="Moule S."/>
            <person name="Ormond D."/>
            <person name="Rutter S."/>
            <person name="Squares R."/>
            <person name="Whitehead S."/>
            <person name="Rabbinowitsch E."/>
            <person name="Arrowsmith C."/>
            <person name="White B."/>
            <person name="Thurston S."/>
            <person name="Bringaud F."/>
            <person name="Baldauf S.L."/>
            <person name="Faulconbridge A."/>
            <person name="Jeffares D."/>
            <person name="Depledge D.P."/>
            <person name="Oyola S.O."/>
            <person name="Hilley J.D."/>
            <person name="Brito L.O."/>
            <person name="Tosi L.R."/>
            <person name="Barrell B."/>
            <person name="Cruz A.K."/>
            <person name="Mottram J.C."/>
            <person name="Smith D.F."/>
            <person name="Berriman M."/>
        </authorList>
    </citation>
    <scope>NUCLEOTIDE SEQUENCE [LARGE SCALE GENOMIC DNA]</scope>
    <source>
        <strain evidence="2 3">JPCM5</strain>
    </source>
</reference>
<keyword evidence="3" id="KW-1185">Reference proteome</keyword>
<dbReference type="OMA" id="RCYAHFE"/>
<protein>
    <submittedName>
        <fullName evidence="2">Uncharacterized protein</fullName>
    </submittedName>
</protein>
<feature type="compositionally biased region" description="Polar residues" evidence="1">
    <location>
        <begin position="46"/>
        <end position="75"/>
    </location>
</feature>
<dbReference type="STRING" id="5671.E9AGD5"/>
<name>E9AGD5_LEIIN</name>
<reference key="3">
    <citation type="submission" date="2011-02" db="EMBL/GenBank/DDBJ databases">
        <title>Chromosome and gene copy number variation allow genomic structural differences between species and strains of Leishmania.</title>
        <authorList>
            <person name="Hilley J.D."/>
            <person name="Rogers M."/>
            <person name="Wilkes J."/>
            <person name="Dickens N.J."/>
            <person name="Bates P."/>
            <person name="Depledge D.P."/>
            <person name="Harris D."/>
            <person name="Her Y."/>
            <person name="Herzyk P."/>
            <person name="Imamura H."/>
            <person name="Otto T.D."/>
            <person name="Saad W."/>
            <person name="Seeger K."/>
            <person name="Berriman M."/>
            <person name="Smith D.F."/>
            <person name="Hertz-Fowler C."/>
            <person name="Mottram J.C."/>
        </authorList>
    </citation>
    <scope>NUCLEOTIDE SEQUENCE</scope>
    <source>
        <strain>JPCM5</strain>
    </source>
</reference>
<feature type="region of interest" description="Disordered" evidence="1">
    <location>
        <begin position="285"/>
        <end position="304"/>
    </location>
</feature>
<dbReference type="AlphaFoldDB" id="E9AGD5"/>
<evidence type="ECO:0000313" key="3">
    <source>
        <dbReference type="Proteomes" id="UP000008153"/>
    </source>
</evidence>
<evidence type="ECO:0000256" key="1">
    <source>
        <dbReference type="SAM" id="MobiDB-lite"/>
    </source>
</evidence>
<feature type="region of interest" description="Disordered" evidence="1">
    <location>
        <begin position="44"/>
        <end position="88"/>
    </location>
</feature>
<dbReference type="Proteomes" id="UP000008153">
    <property type="component" value="Chromosome 12"/>
</dbReference>
<reference evidence="2 3" key="2">
    <citation type="journal article" date="2011" name="Genome Res.">
        <title>Chromosome and gene copy number variation allow major structural change between species and strains of Leishmania.</title>
        <authorList>
            <person name="Rogers M.B."/>
            <person name="Hilley J.D."/>
            <person name="Dickens N.J."/>
            <person name="Wilkes J."/>
            <person name="Bates P.A."/>
            <person name="Depledge D.P."/>
            <person name="Harris D."/>
            <person name="Her Y."/>
            <person name="Herzyk P."/>
            <person name="Imamura H."/>
            <person name="Otto T.D."/>
            <person name="Sanders M."/>
            <person name="Seeger K."/>
            <person name="Dujardin J.C."/>
            <person name="Berriman M."/>
            <person name="Smith D.F."/>
            <person name="Hertz-Fowler C."/>
            <person name="Mottram J.C."/>
        </authorList>
    </citation>
    <scope>NUCLEOTIDE SEQUENCE [LARGE SCALE GENOMIC DNA]</scope>
    <source>
        <strain evidence="2 3">JPCM5</strain>
    </source>
</reference>
<gene>
    <name evidence="2" type="ORF">LINJ.12.0430</name>
</gene>
<evidence type="ECO:0000313" key="2">
    <source>
        <dbReference type="EMBL" id="CBZ08435.1"/>
    </source>
</evidence>
<dbReference type="GeneID" id="10966343"/>
<dbReference type="EMBL" id="FR796444">
    <property type="protein sequence ID" value="CBZ08435.1"/>
    <property type="molecule type" value="Genomic_DNA"/>
</dbReference>
<dbReference type="RefSeq" id="XP_003392287.1">
    <property type="nucleotide sequence ID" value="XM_003392239.1"/>
</dbReference>
<feature type="region of interest" description="Disordered" evidence="1">
    <location>
        <begin position="372"/>
        <end position="391"/>
    </location>
</feature>
<sequence length="749" mass="78423">MPSCESPLSTTTPSSLVHPPAHLCDVTGGTAAAAVAGASRMMTDTAGMSSSCPSATRTAAKTSGGTVQAELSQSCPHPHQHQHQQHQQPCLGGFLDPFFLTEIDENVQAFNGTAATSGSRTSLSGDGASTSAKDAALCSPCMECVPPARGKTVRKSRSACELRLECRLSTLMGSDITKDEADDSKRKRRQPSSFPSSSRRDTAGCFSSFEVMGPTAEVAAAGEDIATTAATATDPEAELKSHETKRRLLLPTWVTARASTVRRAGAPSTDSGVASRTVNGCLASPRSFSLSHSKPSSDNRDASEGSYVLDCETTLLPSESVAAAVSTSSSTVSSYASEAQGRAAEEATNCATTGGTTVGSKVTLLVSSIMRCTPSRTGPPHSASSTEGGAADAERLPPLELYPPAVLPSSIEEVPCGVEYDASGAHHDDMYAMKDITVAVKEDADQQRGALAEEPTLQASTASRRTQHTQWTMLPSPVTAWLLGSSAMGASLSTALWKVAPRSRPAMLTPCSCVSARAEQHSVQVLSRALAKGSAMRSWAELERASLSFLGTWSASVSAHLSAVPPSLTTGSTTLRGSSVLHLMLPPLSYYASAGTESIAYITRAPSRPAAAAEEMIARQPCDVWRLARCYAHFERAVEQRGDDGVWSARGISSLPTWDSVKLVAAAGVASRDAESSLNDDCEDGGAWLLPSFTLDVLPDTPDTPSPASPQFTSTFPFSSVASVLRAEKEEEAFASAVMWTLEVMTGVR</sequence>
<organism evidence="2 3">
    <name type="scientific">Leishmania infantum</name>
    <dbReference type="NCBI Taxonomy" id="5671"/>
    <lineage>
        <taxon>Eukaryota</taxon>
        <taxon>Discoba</taxon>
        <taxon>Euglenozoa</taxon>
        <taxon>Kinetoplastea</taxon>
        <taxon>Metakinetoplastina</taxon>
        <taxon>Trypanosomatida</taxon>
        <taxon>Trypanosomatidae</taxon>
        <taxon>Leishmaniinae</taxon>
        <taxon>Leishmania</taxon>
    </lineage>
</organism>
<dbReference type="InParanoid" id="E9AGD5"/>